<feature type="transmembrane region" description="Helical" evidence="7">
    <location>
        <begin position="54"/>
        <end position="76"/>
    </location>
</feature>
<feature type="transmembrane region" description="Helical" evidence="7">
    <location>
        <begin position="201"/>
        <end position="223"/>
    </location>
</feature>
<dbReference type="EMBL" id="QGUI02000237">
    <property type="protein sequence ID" value="MFO7193580.1"/>
    <property type="molecule type" value="Genomic_DNA"/>
</dbReference>
<keyword evidence="4 7" id="KW-0812">Transmembrane</keyword>
<gene>
    <name evidence="8" type="ORF">DIU77_015165</name>
</gene>
<feature type="transmembrane region" description="Helical" evidence="7">
    <location>
        <begin position="253"/>
        <end position="272"/>
    </location>
</feature>
<dbReference type="Pfam" id="PF02322">
    <property type="entry name" value="Cyt_bd_oxida_II"/>
    <property type="match status" value="1"/>
</dbReference>
<evidence type="ECO:0000313" key="8">
    <source>
        <dbReference type="EMBL" id="MFO7193580.1"/>
    </source>
</evidence>
<feature type="transmembrane region" description="Helical" evidence="7">
    <location>
        <begin position="229"/>
        <end position="246"/>
    </location>
</feature>
<keyword evidence="3" id="KW-1003">Cell membrane</keyword>
<comment type="subcellular location">
    <subcellularLocation>
        <location evidence="1">Cell membrane</location>
        <topology evidence="1">Multi-pass membrane protein</topology>
    </subcellularLocation>
</comment>
<evidence type="ECO:0000256" key="5">
    <source>
        <dbReference type="ARBA" id="ARBA00022989"/>
    </source>
</evidence>
<name>A0ABD6FHS0_9PSEU</name>
<evidence type="ECO:0000256" key="2">
    <source>
        <dbReference type="ARBA" id="ARBA00007543"/>
    </source>
</evidence>
<feature type="transmembrane region" description="Helical" evidence="7">
    <location>
        <begin position="161"/>
        <end position="181"/>
    </location>
</feature>
<keyword evidence="6 7" id="KW-0472">Membrane</keyword>
<dbReference type="AlphaFoldDB" id="A0ABD6FHS0"/>
<feature type="transmembrane region" description="Helical" evidence="7">
    <location>
        <begin position="121"/>
        <end position="141"/>
    </location>
</feature>
<organism evidence="8 9">
    <name type="scientific">Thermocrispum agreste</name>
    <dbReference type="NCBI Taxonomy" id="37925"/>
    <lineage>
        <taxon>Bacteria</taxon>
        <taxon>Bacillati</taxon>
        <taxon>Actinomycetota</taxon>
        <taxon>Actinomycetes</taxon>
        <taxon>Pseudonocardiales</taxon>
        <taxon>Pseudonocardiaceae</taxon>
        <taxon>Thermocrispum</taxon>
    </lineage>
</organism>
<dbReference type="Proteomes" id="UP000249324">
    <property type="component" value="Unassembled WGS sequence"/>
</dbReference>
<proteinExistence type="inferred from homology"/>
<dbReference type="GO" id="GO:0005886">
    <property type="term" value="C:plasma membrane"/>
    <property type="evidence" value="ECO:0007669"/>
    <property type="project" value="UniProtKB-SubCell"/>
</dbReference>
<comment type="caution">
    <text evidence="8">The sequence shown here is derived from an EMBL/GenBank/DDBJ whole genome shotgun (WGS) entry which is preliminary data.</text>
</comment>
<comment type="similarity">
    <text evidence="2">Belongs to the cytochrome ubiquinol oxidase subunit 2 family.</text>
</comment>
<feature type="transmembrane region" description="Helical" evidence="7">
    <location>
        <begin position="82"/>
        <end position="100"/>
    </location>
</feature>
<evidence type="ECO:0000256" key="3">
    <source>
        <dbReference type="ARBA" id="ARBA00022475"/>
    </source>
</evidence>
<evidence type="ECO:0000256" key="4">
    <source>
        <dbReference type="ARBA" id="ARBA00022692"/>
    </source>
</evidence>
<evidence type="ECO:0000256" key="7">
    <source>
        <dbReference type="SAM" id="Phobius"/>
    </source>
</evidence>
<feature type="transmembrane region" description="Helical" evidence="7">
    <location>
        <begin position="6"/>
        <end position="33"/>
    </location>
</feature>
<dbReference type="PANTHER" id="PTHR43141">
    <property type="entry name" value="CYTOCHROME BD2 SUBUNIT II"/>
    <property type="match status" value="1"/>
</dbReference>
<accession>A0ABD6FHS0</accession>
<keyword evidence="5 7" id="KW-1133">Transmembrane helix</keyword>
<dbReference type="PANTHER" id="PTHR43141:SF4">
    <property type="entry name" value="CYTOCHROME BD2 SUBUNIT II"/>
    <property type="match status" value="1"/>
</dbReference>
<sequence>MTVTEGLGLLVLVGLTAYAVLGGADFGAGLWDLSRQRRQRELVVRSMAPVWEANHVWLIFVAIALFSGFPEAFAALSRSLTGPLSIALLGIVLRGAAFAFRQYGAPYGGRPVRGTGLWARIFAVSSLVTPFAFGAAAGGITTGRVRADGSAGFLAPFLAPLPLVSGLLAVAACGFLAAVYLTADADREGDEELVNRLRVRALVTGVIAGGLALAALPLLPAWFARQLSLPAVAISVVCGALALELVRRGHYQLARVAAAGAPAALLGGWALAMQPWVLPGEVPLRVASEGTASLILGILICGLMIVLPSYWYMIRVLRAPRTTAEARATDRNTVAGR</sequence>
<evidence type="ECO:0000256" key="1">
    <source>
        <dbReference type="ARBA" id="ARBA00004651"/>
    </source>
</evidence>
<evidence type="ECO:0000313" key="9">
    <source>
        <dbReference type="Proteomes" id="UP000249324"/>
    </source>
</evidence>
<feature type="transmembrane region" description="Helical" evidence="7">
    <location>
        <begin position="292"/>
        <end position="313"/>
    </location>
</feature>
<reference evidence="8 9" key="1">
    <citation type="journal article" date="2021" name="BMC Genomics">
        <title>Genome-resolved metagenome and metatranscriptome analyses of thermophilic composting reveal key bacterial players and their metabolic interactions.</title>
        <authorList>
            <person name="Braga L.P.P."/>
            <person name="Pereira R.V."/>
            <person name="Martins L.F."/>
            <person name="Moura L.M.S."/>
            <person name="Sanchez F.B."/>
            <person name="Patane J.S.L."/>
            <person name="da Silva A.M."/>
            <person name="Setubal J.C."/>
        </authorList>
    </citation>
    <scope>NUCLEOTIDE SEQUENCE [LARGE SCALE GENOMIC DNA]</scope>
    <source>
        <strain evidence="8">ZC4RG45</strain>
    </source>
</reference>
<evidence type="ECO:0000256" key="6">
    <source>
        <dbReference type="ARBA" id="ARBA00023136"/>
    </source>
</evidence>
<protein>
    <submittedName>
        <fullName evidence="8">Cytochrome d ubiquinol oxidase subunit II</fullName>
    </submittedName>
</protein>
<dbReference type="InterPro" id="IPR003317">
    <property type="entry name" value="Cyt-d_oxidase_su2"/>
</dbReference>